<evidence type="ECO:0000313" key="3">
    <source>
        <dbReference type="Proteomes" id="UP000312512"/>
    </source>
</evidence>
<reference evidence="2 3" key="1">
    <citation type="submission" date="2019-10" db="EMBL/GenBank/DDBJ databases">
        <title>Nonomuraea sp. nov., isolated from Phyllanthus amarus.</title>
        <authorList>
            <person name="Klykleung N."/>
            <person name="Tanasupawat S."/>
        </authorList>
    </citation>
    <scope>NUCLEOTIDE SEQUENCE [LARGE SCALE GENOMIC DNA]</scope>
    <source>
        <strain evidence="2 3">PA1-10</strain>
    </source>
</reference>
<organism evidence="2 3">
    <name type="scientific">Nonomuraea phyllanthi</name>
    <dbReference type="NCBI Taxonomy" id="2219224"/>
    <lineage>
        <taxon>Bacteria</taxon>
        <taxon>Bacillati</taxon>
        <taxon>Actinomycetota</taxon>
        <taxon>Actinomycetes</taxon>
        <taxon>Streptosporangiales</taxon>
        <taxon>Streptosporangiaceae</taxon>
        <taxon>Nonomuraea</taxon>
    </lineage>
</organism>
<dbReference type="EMBL" id="VDLX02000015">
    <property type="protein sequence ID" value="KAB8190560.1"/>
    <property type="molecule type" value="Genomic_DNA"/>
</dbReference>
<dbReference type="AlphaFoldDB" id="A0A5C4VXZ2"/>
<evidence type="ECO:0000313" key="2">
    <source>
        <dbReference type="EMBL" id="KAB8190560.1"/>
    </source>
</evidence>
<evidence type="ECO:0000256" key="1">
    <source>
        <dbReference type="SAM" id="MobiDB-lite"/>
    </source>
</evidence>
<comment type="caution">
    <text evidence="2">The sequence shown here is derived from an EMBL/GenBank/DDBJ whole genome shotgun (WGS) entry which is preliminary data.</text>
</comment>
<accession>A0A5C4VXZ2</accession>
<name>A0A5C4VXZ2_9ACTN</name>
<protein>
    <submittedName>
        <fullName evidence="2">Uncharacterized protein</fullName>
    </submittedName>
</protein>
<feature type="region of interest" description="Disordered" evidence="1">
    <location>
        <begin position="23"/>
        <end position="88"/>
    </location>
</feature>
<proteinExistence type="predicted"/>
<feature type="compositionally biased region" description="Gly residues" evidence="1">
    <location>
        <begin position="24"/>
        <end position="50"/>
    </location>
</feature>
<gene>
    <name evidence="2" type="ORF">FH608_034090</name>
</gene>
<sequence length="137" mass="13025">MVAELSSSGSSSPGCCTTACGTTTGSGAGGTGTGAGAGTGTGAAGAGSGLGARLCTTPYAMPRPSTRQSSPPPIAPCQLRLRSASGTDGGTMSVEVMKVFAGAPSAVCQSDSSVATRLRAAMSTAVARSGESLSTRT</sequence>
<keyword evidence="3" id="KW-1185">Reference proteome</keyword>
<dbReference type="Proteomes" id="UP000312512">
    <property type="component" value="Unassembled WGS sequence"/>
</dbReference>